<evidence type="ECO:0000256" key="7">
    <source>
        <dbReference type="ARBA" id="ARBA00023027"/>
    </source>
</evidence>
<keyword evidence="2 10" id="KW-0001">2Fe-2S</keyword>
<comment type="cofactor">
    <cofactor evidence="8">
        <name>[2Fe-2S] cluster</name>
        <dbReference type="ChEBI" id="CHEBI:190135"/>
    </cofactor>
</comment>
<dbReference type="PROSITE" id="PS01099">
    <property type="entry name" value="COMPLEX1_24K"/>
    <property type="match status" value="1"/>
</dbReference>
<dbReference type="Proteomes" id="UP000885830">
    <property type="component" value="Unassembled WGS sequence"/>
</dbReference>
<accession>A0A7C5LY58</accession>
<dbReference type="Gene3D" id="3.40.30.10">
    <property type="entry name" value="Glutaredoxin"/>
    <property type="match status" value="1"/>
</dbReference>
<comment type="caution">
    <text evidence="11">The sequence shown here is derived from an EMBL/GenBank/DDBJ whole genome shotgun (WGS) entry which is preliminary data.</text>
</comment>
<proteinExistence type="inferred from homology"/>
<dbReference type="PIRSF" id="PIRSF000216">
    <property type="entry name" value="NADH_DH_24kDa"/>
    <property type="match status" value="1"/>
</dbReference>
<dbReference type="GO" id="GO:0022804">
    <property type="term" value="F:active transmembrane transporter activity"/>
    <property type="evidence" value="ECO:0007669"/>
    <property type="project" value="UniProtKB-ARBA"/>
</dbReference>
<dbReference type="GO" id="GO:0022890">
    <property type="term" value="F:inorganic cation transmembrane transporter activity"/>
    <property type="evidence" value="ECO:0007669"/>
    <property type="project" value="UniProtKB-ARBA"/>
</dbReference>
<dbReference type="InterPro" id="IPR036249">
    <property type="entry name" value="Thioredoxin-like_sf"/>
</dbReference>
<reference evidence="11" key="1">
    <citation type="journal article" date="2020" name="mSystems">
        <title>Genome- and Community-Level Interaction Insights into Carbon Utilization and Element Cycling Functions of Hydrothermarchaeota in Hydrothermal Sediment.</title>
        <authorList>
            <person name="Zhou Z."/>
            <person name="Liu Y."/>
            <person name="Xu W."/>
            <person name="Pan J."/>
            <person name="Luo Z.H."/>
            <person name="Li M."/>
        </authorList>
    </citation>
    <scope>NUCLEOTIDE SEQUENCE [LARGE SCALE GENOMIC DNA]</scope>
    <source>
        <strain evidence="11">HyVt-485</strain>
    </source>
</reference>
<evidence type="ECO:0000256" key="8">
    <source>
        <dbReference type="ARBA" id="ARBA00034078"/>
    </source>
</evidence>
<dbReference type="PANTHER" id="PTHR10371">
    <property type="entry name" value="NADH DEHYDROGENASE UBIQUINONE FLAVOPROTEIN 2, MITOCHONDRIAL"/>
    <property type="match status" value="1"/>
</dbReference>
<keyword evidence="5 10" id="KW-0408">Iron</keyword>
<dbReference type="GO" id="GO:0031967">
    <property type="term" value="C:organelle envelope"/>
    <property type="evidence" value="ECO:0007669"/>
    <property type="project" value="UniProtKB-ARBA"/>
</dbReference>
<evidence type="ECO:0000256" key="5">
    <source>
        <dbReference type="ARBA" id="ARBA00023004"/>
    </source>
</evidence>
<gene>
    <name evidence="11" type="primary">nuoE</name>
    <name evidence="11" type="ORF">ENJ42_09370</name>
</gene>
<dbReference type="FunFam" id="1.10.10.1590:FF:000001">
    <property type="entry name" value="NADH-quinone oxidoreductase subunit E"/>
    <property type="match status" value="1"/>
</dbReference>
<evidence type="ECO:0000256" key="1">
    <source>
        <dbReference type="ARBA" id="ARBA00010643"/>
    </source>
</evidence>
<dbReference type="GO" id="GO:0031090">
    <property type="term" value="C:organelle membrane"/>
    <property type="evidence" value="ECO:0007669"/>
    <property type="project" value="UniProtKB-ARBA"/>
</dbReference>
<keyword evidence="4" id="KW-1278">Translocase</keyword>
<evidence type="ECO:0000256" key="6">
    <source>
        <dbReference type="ARBA" id="ARBA00023014"/>
    </source>
</evidence>
<dbReference type="CDD" id="cd03064">
    <property type="entry name" value="TRX_Fd_NuoE"/>
    <property type="match status" value="1"/>
</dbReference>
<dbReference type="GO" id="GO:1902494">
    <property type="term" value="C:catalytic complex"/>
    <property type="evidence" value="ECO:0007669"/>
    <property type="project" value="UniProtKB-ARBA"/>
</dbReference>
<dbReference type="Gene3D" id="1.10.10.1590">
    <property type="entry name" value="NADH-quinone oxidoreductase subunit E"/>
    <property type="match status" value="1"/>
</dbReference>
<dbReference type="AlphaFoldDB" id="A0A7C5LY58"/>
<dbReference type="NCBIfam" id="NF005725">
    <property type="entry name" value="PRK07539.1-5"/>
    <property type="match status" value="1"/>
</dbReference>
<dbReference type="GO" id="GO:0098662">
    <property type="term" value="P:inorganic cation transmembrane transport"/>
    <property type="evidence" value="ECO:0007669"/>
    <property type="project" value="UniProtKB-ARBA"/>
</dbReference>
<feature type="binding site" evidence="10">
    <location>
        <position position="97"/>
    </location>
    <ligand>
        <name>[2Fe-2S] cluster</name>
        <dbReference type="ChEBI" id="CHEBI:190135"/>
    </ligand>
</feature>
<dbReference type="Pfam" id="PF01257">
    <property type="entry name" value="2Fe-2S_thioredx"/>
    <property type="match status" value="1"/>
</dbReference>
<dbReference type="NCBIfam" id="NF005724">
    <property type="entry name" value="PRK07539.1-4"/>
    <property type="match status" value="1"/>
</dbReference>
<dbReference type="EMBL" id="DRMJ01000491">
    <property type="protein sequence ID" value="HHL43816.1"/>
    <property type="molecule type" value="Genomic_DNA"/>
</dbReference>
<evidence type="ECO:0000313" key="11">
    <source>
        <dbReference type="EMBL" id="HHL43816.1"/>
    </source>
</evidence>
<feature type="binding site" evidence="10">
    <location>
        <position position="141"/>
    </location>
    <ligand>
        <name>[2Fe-2S] cluster</name>
        <dbReference type="ChEBI" id="CHEBI:190135"/>
    </ligand>
</feature>
<keyword evidence="3 10" id="KW-0479">Metal-binding</keyword>
<dbReference type="FunFam" id="3.40.30.10:FF:000022">
    <property type="entry name" value="NADH dehydrogenase flavoprotein 2, mitochondrial"/>
    <property type="match status" value="1"/>
</dbReference>
<dbReference type="EC" id="1.6.5.11" evidence="11"/>
<organism evidence="11">
    <name type="scientific">Hellea balneolensis</name>
    <dbReference type="NCBI Taxonomy" id="287478"/>
    <lineage>
        <taxon>Bacteria</taxon>
        <taxon>Pseudomonadati</taxon>
        <taxon>Pseudomonadota</taxon>
        <taxon>Alphaproteobacteria</taxon>
        <taxon>Maricaulales</taxon>
        <taxon>Robiginitomaculaceae</taxon>
        <taxon>Hellea</taxon>
    </lineage>
</organism>
<keyword evidence="7" id="KW-0520">NAD</keyword>
<comment type="catalytic activity">
    <reaction evidence="9">
        <text>a quinone + NADH + 5 H(+)(in) = a quinol + NAD(+) + 4 H(+)(out)</text>
        <dbReference type="Rhea" id="RHEA:57888"/>
        <dbReference type="ChEBI" id="CHEBI:15378"/>
        <dbReference type="ChEBI" id="CHEBI:24646"/>
        <dbReference type="ChEBI" id="CHEBI:57540"/>
        <dbReference type="ChEBI" id="CHEBI:57945"/>
        <dbReference type="ChEBI" id="CHEBI:132124"/>
    </reaction>
</comment>
<feature type="binding site" evidence="10">
    <location>
        <position position="137"/>
    </location>
    <ligand>
        <name>[2Fe-2S] cluster</name>
        <dbReference type="ChEBI" id="CHEBI:190135"/>
    </ligand>
</feature>
<sequence>MSKRRLAKEQPEDFKLSAKAKKEIAKWVKKYPKGRERSALIPALWIAQKDAGGWIPEPALREIGDLLSMPYIRVYEVVTFYTMFNLEPVGQHHVQLCGTTPCWLRGADDLKKVCEQKIGQKGSVSADGKLSWVEVECLGACANAPMVQINDDYFEDLDPENFEALLDDLSAGKKVKTGPQNTRFSCEPEGGVTSLNTKGLYNKVRAKKLPNSKSKRTKGKVKS</sequence>
<evidence type="ECO:0000256" key="4">
    <source>
        <dbReference type="ARBA" id="ARBA00022967"/>
    </source>
</evidence>
<evidence type="ECO:0000256" key="10">
    <source>
        <dbReference type="PIRSR" id="PIRSR000216-1"/>
    </source>
</evidence>
<name>A0A7C5LY58_9PROT</name>
<evidence type="ECO:0000256" key="9">
    <source>
        <dbReference type="ARBA" id="ARBA00047712"/>
    </source>
</evidence>
<evidence type="ECO:0000256" key="3">
    <source>
        <dbReference type="ARBA" id="ARBA00022723"/>
    </source>
</evidence>
<dbReference type="NCBIfam" id="TIGR01958">
    <property type="entry name" value="nuoE_fam"/>
    <property type="match status" value="1"/>
</dbReference>
<dbReference type="SUPFAM" id="SSF52833">
    <property type="entry name" value="Thioredoxin-like"/>
    <property type="match status" value="1"/>
</dbReference>
<dbReference type="GO" id="GO:0046872">
    <property type="term" value="F:metal ion binding"/>
    <property type="evidence" value="ECO:0007669"/>
    <property type="project" value="UniProtKB-KW"/>
</dbReference>
<evidence type="ECO:0000256" key="2">
    <source>
        <dbReference type="ARBA" id="ARBA00022714"/>
    </source>
</evidence>
<keyword evidence="6 10" id="KW-0411">Iron-sulfur</keyword>
<dbReference type="InterPro" id="IPR042128">
    <property type="entry name" value="NuoE_dom"/>
</dbReference>
<protein>
    <submittedName>
        <fullName evidence="11">NADH-quinone oxidoreductase subunit NuoE</fullName>
        <ecNumber evidence="11">1.6.5.11</ecNumber>
    </submittedName>
</protein>
<comment type="cofactor">
    <cofactor evidence="10">
        <name>[2Fe-2S] cluster</name>
        <dbReference type="ChEBI" id="CHEBI:190135"/>
    </cofactor>
    <text evidence="10">Binds 1 [2Fe-2S] cluster.</text>
</comment>
<dbReference type="InterPro" id="IPR002023">
    <property type="entry name" value="NuoE-like"/>
</dbReference>
<comment type="similarity">
    <text evidence="1">Belongs to the complex I 24 kDa subunit family.</text>
</comment>
<dbReference type="PANTHER" id="PTHR10371:SF3">
    <property type="entry name" value="NADH DEHYDROGENASE [UBIQUINONE] FLAVOPROTEIN 2, MITOCHONDRIAL"/>
    <property type="match status" value="1"/>
</dbReference>
<keyword evidence="11" id="KW-0560">Oxidoreductase</keyword>
<dbReference type="GO" id="GO:0008324">
    <property type="term" value="F:monoatomic cation transmembrane transporter activity"/>
    <property type="evidence" value="ECO:0007669"/>
    <property type="project" value="UniProtKB-ARBA"/>
</dbReference>
<feature type="binding site" evidence="10">
    <location>
        <position position="102"/>
    </location>
    <ligand>
        <name>[2Fe-2S] cluster</name>
        <dbReference type="ChEBI" id="CHEBI:190135"/>
    </ligand>
</feature>
<dbReference type="GO" id="GO:0003954">
    <property type="term" value="F:NADH dehydrogenase activity"/>
    <property type="evidence" value="ECO:0007669"/>
    <property type="project" value="TreeGrafter"/>
</dbReference>
<dbReference type="InterPro" id="IPR041921">
    <property type="entry name" value="NuoE_N"/>
</dbReference>
<dbReference type="GO" id="GO:0051537">
    <property type="term" value="F:2 iron, 2 sulfur cluster binding"/>
    <property type="evidence" value="ECO:0007669"/>
    <property type="project" value="UniProtKB-KW"/>
</dbReference>
<dbReference type="GO" id="GO:0098796">
    <property type="term" value="C:membrane protein complex"/>
    <property type="evidence" value="ECO:0007669"/>
    <property type="project" value="UniProtKB-ARBA"/>
</dbReference>